<protein>
    <submittedName>
        <fullName evidence="1">Uncharacterized protein</fullName>
    </submittedName>
</protein>
<reference evidence="1 2" key="1">
    <citation type="submission" date="2021-03" db="EMBL/GenBank/DDBJ databases">
        <authorList>
            <person name="King G.J."/>
            <person name="Bancroft I."/>
            <person name="Baten A."/>
            <person name="Bloomfield J."/>
            <person name="Borpatragohain P."/>
            <person name="He Z."/>
            <person name="Irish N."/>
            <person name="Irwin J."/>
            <person name="Liu K."/>
            <person name="Mauleon R.P."/>
            <person name="Moore J."/>
            <person name="Morris R."/>
            <person name="Ostergaard L."/>
            <person name="Wang B."/>
            <person name="Wells R."/>
        </authorList>
    </citation>
    <scope>NUCLEOTIDE SEQUENCE [LARGE SCALE GENOMIC DNA]</scope>
    <source>
        <strain evidence="1">R-o-18</strain>
        <tissue evidence="1">Leaf</tissue>
    </source>
</reference>
<proteinExistence type="predicted"/>
<evidence type="ECO:0000313" key="2">
    <source>
        <dbReference type="Proteomes" id="UP000823674"/>
    </source>
</evidence>
<name>A0ABQ7MG35_BRACM</name>
<sequence length="78" mass="9415">MITSTRFLNLYTGDSQERRLTKQSNLNIYPPQYWWQIVKELLRITSMETSKDYKKLQCPHDPEVYLNARKFDPYGIKN</sequence>
<keyword evidence="2" id="KW-1185">Reference proteome</keyword>
<dbReference type="EMBL" id="JADBGQ010000005">
    <property type="protein sequence ID" value="KAG5397704.1"/>
    <property type="molecule type" value="Genomic_DNA"/>
</dbReference>
<organism evidence="1 2">
    <name type="scientific">Brassica rapa subsp. trilocularis</name>
    <dbReference type="NCBI Taxonomy" id="1813537"/>
    <lineage>
        <taxon>Eukaryota</taxon>
        <taxon>Viridiplantae</taxon>
        <taxon>Streptophyta</taxon>
        <taxon>Embryophyta</taxon>
        <taxon>Tracheophyta</taxon>
        <taxon>Spermatophyta</taxon>
        <taxon>Magnoliopsida</taxon>
        <taxon>eudicotyledons</taxon>
        <taxon>Gunneridae</taxon>
        <taxon>Pentapetalae</taxon>
        <taxon>rosids</taxon>
        <taxon>malvids</taxon>
        <taxon>Brassicales</taxon>
        <taxon>Brassicaceae</taxon>
        <taxon>Brassiceae</taxon>
        <taxon>Brassica</taxon>
    </lineage>
</organism>
<comment type="caution">
    <text evidence="1">The sequence shown here is derived from an EMBL/GenBank/DDBJ whole genome shotgun (WGS) entry which is preliminary data.</text>
</comment>
<gene>
    <name evidence="1" type="primary">A05g506200.1_BraROA</name>
    <name evidence="1" type="ORF">IGI04_019518</name>
</gene>
<evidence type="ECO:0000313" key="1">
    <source>
        <dbReference type="EMBL" id="KAG5397704.1"/>
    </source>
</evidence>
<accession>A0ABQ7MG35</accession>
<dbReference type="Proteomes" id="UP000823674">
    <property type="component" value="Chromosome A05"/>
</dbReference>